<dbReference type="InterPro" id="IPR014010">
    <property type="entry name" value="REJ_dom"/>
</dbReference>
<dbReference type="PROSITE" id="PS51111">
    <property type="entry name" value="REJ"/>
    <property type="match status" value="1"/>
</dbReference>
<feature type="compositionally biased region" description="Polar residues" evidence="1">
    <location>
        <begin position="23"/>
        <end position="35"/>
    </location>
</feature>
<dbReference type="CTD" id="36345055"/>
<evidence type="ECO:0000256" key="1">
    <source>
        <dbReference type="SAM" id="MobiDB-lite"/>
    </source>
</evidence>
<dbReference type="Proteomes" id="UP000019149">
    <property type="component" value="Unassembled WGS sequence"/>
</dbReference>
<gene>
    <name evidence="3" type="ORF">EGR_09340</name>
</gene>
<accession>W6UQX0</accession>
<dbReference type="EMBL" id="APAU02000143">
    <property type="protein sequence ID" value="EUB55824.1"/>
    <property type="molecule type" value="Genomic_DNA"/>
</dbReference>
<feature type="domain" description="REJ" evidence="2">
    <location>
        <begin position="1"/>
        <end position="43"/>
    </location>
</feature>
<sequence>MLSDTRPQDTTSGTPPPCLSAKIWSTSSTRRTGMNSIIRPPKS</sequence>
<keyword evidence="4" id="KW-1185">Reference proteome</keyword>
<protein>
    <recommendedName>
        <fullName evidence="2">REJ domain-containing protein</fullName>
    </recommendedName>
</protein>
<comment type="caution">
    <text evidence="3">The sequence shown here is derived from an EMBL/GenBank/DDBJ whole genome shotgun (WGS) entry which is preliminary data.</text>
</comment>
<organism evidence="3 4">
    <name type="scientific">Echinococcus granulosus</name>
    <name type="common">Hydatid tapeworm</name>
    <dbReference type="NCBI Taxonomy" id="6210"/>
    <lineage>
        <taxon>Eukaryota</taxon>
        <taxon>Metazoa</taxon>
        <taxon>Spiralia</taxon>
        <taxon>Lophotrochozoa</taxon>
        <taxon>Platyhelminthes</taxon>
        <taxon>Cestoda</taxon>
        <taxon>Eucestoda</taxon>
        <taxon>Cyclophyllidea</taxon>
        <taxon>Taeniidae</taxon>
        <taxon>Echinococcus</taxon>
        <taxon>Echinococcus granulosus group</taxon>
    </lineage>
</organism>
<feature type="region of interest" description="Disordered" evidence="1">
    <location>
        <begin position="1"/>
        <end position="43"/>
    </location>
</feature>
<dbReference type="AlphaFoldDB" id="W6UQX0"/>
<dbReference type="RefSeq" id="XP_024347020.1">
    <property type="nucleotide sequence ID" value="XM_024498589.1"/>
</dbReference>
<dbReference type="KEGG" id="egl:EGR_09340"/>
<evidence type="ECO:0000313" key="4">
    <source>
        <dbReference type="Proteomes" id="UP000019149"/>
    </source>
</evidence>
<evidence type="ECO:0000313" key="3">
    <source>
        <dbReference type="EMBL" id="EUB55824.1"/>
    </source>
</evidence>
<name>W6UQX0_ECHGR</name>
<proteinExistence type="predicted"/>
<dbReference type="GeneID" id="36345055"/>
<dbReference type="GO" id="GO:0016020">
    <property type="term" value="C:membrane"/>
    <property type="evidence" value="ECO:0007669"/>
    <property type="project" value="UniProtKB-SubCell"/>
</dbReference>
<reference evidence="3 4" key="1">
    <citation type="journal article" date="2013" name="Nat. Genet.">
        <title>The genome of the hydatid tapeworm Echinococcus granulosus.</title>
        <authorList>
            <person name="Zheng H."/>
            <person name="Zhang W."/>
            <person name="Zhang L."/>
            <person name="Zhang Z."/>
            <person name="Li J."/>
            <person name="Lu G."/>
            <person name="Zhu Y."/>
            <person name="Wang Y."/>
            <person name="Huang Y."/>
            <person name="Liu J."/>
            <person name="Kang H."/>
            <person name="Chen J."/>
            <person name="Wang L."/>
            <person name="Chen A."/>
            <person name="Yu S."/>
            <person name="Gao Z."/>
            <person name="Jin L."/>
            <person name="Gu W."/>
            <person name="Wang Z."/>
            <person name="Zhao L."/>
            <person name="Shi B."/>
            <person name="Wen H."/>
            <person name="Lin R."/>
            <person name="Jones M.K."/>
            <person name="Brejova B."/>
            <person name="Vinar T."/>
            <person name="Zhao G."/>
            <person name="McManus D.P."/>
            <person name="Chen Z."/>
            <person name="Zhou Y."/>
            <person name="Wang S."/>
        </authorList>
    </citation>
    <scope>NUCLEOTIDE SEQUENCE [LARGE SCALE GENOMIC DNA]</scope>
</reference>
<evidence type="ECO:0000259" key="2">
    <source>
        <dbReference type="PROSITE" id="PS51111"/>
    </source>
</evidence>